<reference evidence="1" key="2">
    <citation type="submission" date="2022-06" db="UniProtKB">
        <authorList>
            <consortium name="EnsemblMetazoa"/>
        </authorList>
    </citation>
    <scope>IDENTIFICATION</scope>
    <source>
        <strain evidence="1">PS312</strain>
    </source>
</reference>
<gene>
    <name evidence="1" type="primary">WBGene00274572</name>
</gene>
<dbReference type="AlphaFoldDB" id="A0A2A6CWV0"/>
<evidence type="ECO:0000313" key="2">
    <source>
        <dbReference type="Proteomes" id="UP000005239"/>
    </source>
</evidence>
<accession>A0A2A6CWV0</accession>
<dbReference type="Proteomes" id="UP000005239">
    <property type="component" value="Unassembled WGS sequence"/>
</dbReference>
<dbReference type="SUPFAM" id="SSF53254">
    <property type="entry name" value="Phosphoglycerate mutase-like"/>
    <property type="match status" value="1"/>
</dbReference>
<accession>A0A8R1YXT9</accession>
<reference evidence="2" key="1">
    <citation type="journal article" date="2008" name="Nat. Genet.">
        <title>The Pristionchus pacificus genome provides a unique perspective on nematode lifestyle and parasitism.</title>
        <authorList>
            <person name="Dieterich C."/>
            <person name="Clifton S.W."/>
            <person name="Schuster L.N."/>
            <person name="Chinwalla A."/>
            <person name="Delehaunty K."/>
            <person name="Dinkelacker I."/>
            <person name="Fulton L."/>
            <person name="Fulton R."/>
            <person name="Godfrey J."/>
            <person name="Minx P."/>
            <person name="Mitreva M."/>
            <person name="Roeseler W."/>
            <person name="Tian H."/>
            <person name="Witte H."/>
            <person name="Yang S.P."/>
            <person name="Wilson R.K."/>
            <person name="Sommer R.J."/>
        </authorList>
    </citation>
    <scope>NUCLEOTIDE SEQUENCE [LARGE SCALE GENOMIC DNA]</scope>
    <source>
        <strain evidence="2">PS312</strain>
    </source>
</reference>
<dbReference type="InterPro" id="IPR029033">
    <property type="entry name" value="His_PPase_superfam"/>
</dbReference>
<organism evidence="1 2">
    <name type="scientific">Pristionchus pacificus</name>
    <name type="common">Parasitic nematode worm</name>
    <dbReference type="NCBI Taxonomy" id="54126"/>
    <lineage>
        <taxon>Eukaryota</taxon>
        <taxon>Metazoa</taxon>
        <taxon>Ecdysozoa</taxon>
        <taxon>Nematoda</taxon>
        <taxon>Chromadorea</taxon>
        <taxon>Rhabditida</taxon>
        <taxon>Rhabditina</taxon>
        <taxon>Diplogasteromorpha</taxon>
        <taxon>Diplogasteroidea</taxon>
        <taxon>Neodiplogasteridae</taxon>
        <taxon>Pristionchus</taxon>
    </lineage>
</organism>
<dbReference type="OrthoDB" id="414418at2759"/>
<dbReference type="PANTHER" id="PTHR16469:SF5">
    <property type="entry name" value="PHOSPHOGLYCERATE MUTASE FAMILY PROTEIN"/>
    <property type="match status" value="1"/>
</dbReference>
<keyword evidence="2" id="KW-1185">Reference proteome</keyword>
<protein>
    <submittedName>
        <fullName evidence="1">Uncharacterized protein</fullName>
    </submittedName>
</protein>
<dbReference type="EnsemblMetazoa" id="PPA36203.1">
    <property type="protein sequence ID" value="PPA36203.1"/>
    <property type="gene ID" value="WBGene00274572"/>
</dbReference>
<name>A0A2A6CWV0_PRIPA</name>
<proteinExistence type="predicted"/>
<dbReference type="Gene3D" id="3.40.50.1240">
    <property type="entry name" value="Phosphoglycerate mutase-like"/>
    <property type="match status" value="1"/>
</dbReference>
<dbReference type="InterPro" id="IPR013078">
    <property type="entry name" value="His_Pase_superF_clade-1"/>
</dbReference>
<evidence type="ECO:0000313" key="1">
    <source>
        <dbReference type="EnsemblMetazoa" id="PPA36203.1"/>
    </source>
</evidence>
<dbReference type="CDD" id="cd07067">
    <property type="entry name" value="HP_PGM_like"/>
    <property type="match status" value="1"/>
</dbReference>
<dbReference type="FunFam" id="3.40.50.1240:FF:000086">
    <property type="entry name" value="Protein CBG23268"/>
    <property type="match status" value="1"/>
</dbReference>
<sequence>MSRSMSRPPSEMIVMRHSERVDHMFKGWTVLANKAGVYTPYDHNMPSSLPIARPIDNYSLDSPITVNGKVLAEMAGANLRIAKHAPDIIYCSPSLRCLQTAYAVKFHSMSSANLRIEPALLEYPHAYRKCPPLATKEQRAQFEVDESYEQWMSLEKLFASEEKRKDYYARLKDVLFHIAAKTEQQSSTITAKPLTVLVVGHATTVFRAAGVLTDEPKDPSLYDLQRVGDRVPYCGSVLFRRESSGWQPQPVAIPSVVYENLNTRIRFDQLYGNE</sequence>
<dbReference type="InterPro" id="IPR051710">
    <property type="entry name" value="Phosphatase_SH3-domain"/>
</dbReference>
<dbReference type="Pfam" id="PF00300">
    <property type="entry name" value="His_Phos_1"/>
    <property type="match status" value="1"/>
</dbReference>
<dbReference type="GO" id="GO:0016791">
    <property type="term" value="F:phosphatase activity"/>
    <property type="evidence" value="ECO:0007669"/>
    <property type="project" value="UniProtKB-ARBA"/>
</dbReference>
<dbReference type="PANTHER" id="PTHR16469">
    <property type="entry name" value="UBIQUITIN-ASSOCIATED AND SH3 DOMAIN-CONTAINING BA-RELATED"/>
    <property type="match status" value="1"/>
</dbReference>